<dbReference type="AlphaFoldDB" id="A0AAP9KQL6"/>
<reference evidence="2" key="3">
    <citation type="submission" date="2023-07" db="EMBL/GenBank/DDBJ databases">
        <title>The extreme plant-growth-promoting properties of Pantoea phytobeneficialis PF55 revealed by functional and genomic analysis.</title>
        <authorList>
            <person name="Nascimento F.X."/>
            <person name="Marcio R.J."/>
        </authorList>
    </citation>
    <scope>NUCLEOTIDE SEQUENCE</scope>
    <source>
        <strain evidence="2">PF55</strain>
    </source>
</reference>
<organism evidence="3 4">
    <name type="scientific">Pantoea phytobeneficialis</name>
    <dbReference type="NCBI Taxonomy" id="2052056"/>
    <lineage>
        <taxon>Bacteria</taxon>
        <taxon>Pseudomonadati</taxon>
        <taxon>Pseudomonadota</taxon>
        <taxon>Gammaproteobacteria</taxon>
        <taxon>Enterobacterales</taxon>
        <taxon>Erwiniaceae</taxon>
        <taxon>Pantoea</taxon>
    </lineage>
</organism>
<dbReference type="KEGG" id="ppho:CTZ24_17515"/>
<dbReference type="Pfam" id="PF13503">
    <property type="entry name" value="DUF4123"/>
    <property type="match status" value="1"/>
</dbReference>
<gene>
    <name evidence="3" type="ORF">CTZ24_17515</name>
    <name evidence="2" type="ORF">Q3404_26295</name>
</gene>
<accession>A0AAP9KQL6</accession>
<evidence type="ECO:0000313" key="3">
    <source>
        <dbReference type="EMBL" id="QGR08125.1"/>
    </source>
</evidence>
<evidence type="ECO:0000313" key="2">
    <source>
        <dbReference type="EMBL" id="MDO6410085.1"/>
    </source>
</evidence>
<evidence type="ECO:0000313" key="4">
    <source>
        <dbReference type="Proteomes" id="UP000424872"/>
    </source>
</evidence>
<dbReference type="EMBL" id="JAUOOM010000048">
    <property type="protein sequence ID" value="MDO6410085.1"/>
    <property type="molecule type" value="Genomic_DNA"/>
</dbReference>
<dbReference type="Proteomes" id="UP001171299">
    <property type="component" value="Unassembled WGS sequence"/>
</dbReference>
<evidence type="ECO:0000313" key="5">
    <source>
        <dbReference type="Proteomes" id="UP001171299"/>
    </source>
</evidence>
<reference evidence="3" key="2">
    <citation type="journal article" date="2020" name="Environ. Microbiol.">
        <title>The extreme plant-growth-promoting properties of Pantoea phytobeneficialis MSR2 revealed by functional and genomic analysis.</title>
        <authorList>
            <person name="Nascimento F.X."/>
            <person name="Hernandez A.G."/>
            <person name="Glick B.R."/>
            <person name="Rossi M.J."/>
        </authorList>
    </citation>
    <scope>NUCLEOTIDE SEQUENCE</scope>
    <source>
        <strain evidence="3">MSR2</strain>
    </source>
</reference>
<name>A0AAP9KQL6_9GAMM</name>
<keyword evidence="5" id="KW-1185">Reference proteome</keyword>
<dbReference type="EMBL" id="CP024636">
    <property type="protein sequence ID" value="QGR08125.1"/>
    <property type="molecule type" value="Genomic_DNA"/>
</dbReference>
<protein>
    <submittedName>
        <fullName evidence="2">DUF4123 domain-containing protein</fullName>
    </submittedName>
</protein>
<evidence type="ECO:0000259" key="1">
    <source>
        <dbReference type="Pfam" id="PF13503"/>
    </source>
</evidence>
<feature type="domain" description="DUF4123" evidence="1">
    <location>
        <begin position="20"/>
        <end position="142"/>
    </location>
</feature>
<proteinExistence type="predicted"/>
<reference evidence="4" key="1">
    <citation type="submission" date="2017-11" db="EMBL/GenBank/DDBJ databases">
        <title>Genome sequence of Pantoea sp. MSR2.</title>
        <authorList>
            <person name="Nascimento F.X."/>
        </authorList>
    </citation>
    <scope>NUCLEOTIDE SEQUENCE [LARGE SCALE GENOMIC DNA]</scope>
    <source>
        <strain evidence="4">MSR2</strain>
    </source>
</reference>
<dbReference type="InterPro" id="IPR025391">
    <property type="entry name" value="DUF4123"/>
</dbReference>
<dbReference type="Proteomes" id="UP000424872">
    <property type="component" value="Chromosome"/>
</dbReference>
<sequence length="255" mass="29061">MEWISSLEDDCRQVGVEYIYMIFDQAAVDFSIIPILNGFPIEWHSLWQGLPEESSVRQAPLLIRFELNNRSQRLWLDDLCGEVATKSAVLMFCSLWPTPTLAGWLQKCTDGRHEGRPGLLRFYDPRLFPLLAGGLLNDEQRQQLHRPVLFWSWLDRDGAPQRLVGDGSPPVCGEDVKSIDLSDQQLEYLMCVCDANILLAQQPLAIPSFISAETLFQICYRGMQEATDKGLIMDDERDAWVCGKISEYITEKLSC</sequence>
<dbReference type="RefSeq" id="WP_208724212.1">
    <property type="nucleotide sequence ID" value="NZ_CP024636.1"/>
</dbReference>